<feature type="chain" id="PRO_5002155479" description="Polyprotein" evidence="1">
    <location>
        <begin position="29"/>
        <end position="176"/>
    </location>
</feature>
<dbReference type="EMBL" id="KN818790">
    <property type="protein sequence ID" value="KIL54364.1"/>
    <property type="molecule type" value="Genomic_DNA"/>
</dbReference>
<dbReference type="HOGENOM" id="CLU_000384_22_0_1"/>
<proteinExistence type="predicted"/>
<feature type="non-terminal residue" evidence="2">
    <location>
        <position position="176"/>
    </location>
</feature>
<protein>
    <recommendedName>
        <fullName evidence="4">Polyprotein</fullName>
    </recommendedName>
</protein>
<evidence type="ECO:0008006" key="4">
    <source>
        <dbReference type="Google" id="ProtNLM"/>
    </source>
</evidence>
<feature type="signal peptide" evidence="1">
    <location>
        <begin position="1"/>
        <end position="28"/>
    </location>
</feature>
<sequence>CGRDSGKWPLMVHACLLAMRCTTTRVTGYPPYYLLYGRHPLLSFDINDRTWELLDWQSVKTTEELIALRARQLAKREKELAIALEQQKEVRKKAVDDFNRRYEKQLVSNDFDIGTWVLVHETWLDGQKGNKGALRWSGPFVVHAKYNNKTYRLREIDGTVKRDTVDKHRLKIFYFR</sequence>
<dbReference type="AlphaFoldDB" id="A0A0C2SKA8"/>
<keyword evidence="3" id="KW-1185">Reference proteome</keyword>
<organism evidence="2 3">
    <name type="scientific">Amanita muscaria (strain Koide BX008)</name>
    <dbReference type="NCBI Taxonomy" id="946122"/>
    <lineage>
        <taxon>Eukaryota</taxon>
        <taxon>Fungi</taxon>
        <taxon>Dikarya</taxon>
        <taxon>Basidiomycota</taxon>
        <taxon>Agaricomycotina</taxon>
        <taxon>Agaricomycetes</taxon>
        <taxon>Agaricomycetidae</taxon>
        <taxon>Agaricales</taxon>
        <taxon>Pluteineae</taxon>
        <taxon>Amanitaceae</taxon>
        <taxon>Amanita</taxon>
    </lineage>
</organism>
<dbReference type="STRING" id="946122.A0A0C2SKA8"/>
<evidence type="ECO:0000313" key="3">
    <source>
        <dbReference type="Proteomes" id="UP000054549"/>
    </source>
</evidence>
<dbReference type="OrthoDB" id="3235313at2759"/>
<dbReference type="Proteomes" id="UP000054549">
    <property type="component" value="Unassembled WGS sequence"/>
</dbReference>
<accession>A0A0C2SKA8</accession>
<feature type="non-terminal residue" evidence="2">
    <location>
        <position position="1"/>
    </location>
</feature>
<evidence type="ECO:0000313" key="2">
    <source>
        <dbReference type="EMBL" id="KIL54364.1"/>
    </source>
</evidence>
<reference evidence="2 3" key="1">
    <citation type="submission" date="2014-04" db="EMBL/GenBank/DDBJ databases">
        <title>Evolutionary Origins and Diversification of the Mycorrhizal Mutualists.</title>
        <authorList>
            <consortium name="DOE Joint Genome Institute"/>
            <consortium name="Mycorrhizal Genomics Consortium"/>
            <person name="Kohler A."/>
            <person name="Kuo A."/>
            <person name="Nagy L.G."/>
            <person name="Floudas D."/>
            <person name="Copeland A."/>
            <person name="Barry K.W."/>
            <person name="Cichocki N."/>
            <person name="Veneault-Fourrey C."/>
            <person name="LaButti K."/>
            <person name="Lindquist E.A."/>
            <person name="Lipzen A."/>
            <person name="Lundell T."/>
            <person name="Morin E."/>
            <person name="Murat C."/>
            <person name="Riley R."/>
            <person name="Ohm R."/>
            <person name="Sun H."/>
            <person name="Tunlid A."/>
            <person name="Henrissat B."/>
            <person name="Grigoriev I.V."/>
            <person name="Hibbett D.S."/>
            <person name="Martin F."/>
        </authorList>
    </citation>
    <scope>NUCLEOTIDE SEQUENCE [LARGE SCALE GENOMIC DNA]</scope>
    <source>
        <strain evidence="2 3">Koide BX008</strain>
    </source>
</reference>
<name>A0A0C2SKA8_AMAMK</name>
<evidence type="ECO:0000256" key="1">
    <source>
        <dbReference type="SAM" id="SignalP"/>
    </source>
</evidence>
<keyword evidence="1" id="KW-0732">Signal</keyword>
<dbReference type="InParanoid" id="A0A0C2SKA8"/>
<gene>
    <name evidence="2" type="ORF">M378DRAFT_42339</name>
</gene>